<reference evidence="2" key="1">
    <citation type="journal article" date="2014" name="BMC Evol. Biol.">
        <title>Chloroplast phylogenomic analysis resolves deep-level relationships within the green algal class Trebouxiophyceae.</title>
        <authorList>
            <person name="Lemieux C."/>
            <person name="Otis C."/>
            <person name="Turmel M."/>
        </authorList>
    </citation>
    <scope>NUCLEOTIDE SEQUENCE</scope>
</reference>
<keyword evidence="2" id="KW-0934">Plastid</keyword>
<dbReference type="AlphaFoldDB" id="A0A097KJN6"/>
<accession>A0A097KJN6</accession>
<dbReference type="RefSeq" id="YP_009104813.1">
    <property type="nucleotide sequence ID" value="NC_025524.1"/>
</dbReference>
<organism evidence="2">
    <name type="scientific">Symbiochloris handae</name>
    <dbReference type="NCBI Taxonomy" id="1853882"/>
    <lineage>
        <taxon>Eukaryota</taxon>
        <taxon>Viridiplantae</taxon>
        <taxon>Chlorophyta</taxon>
        <taxon>core chlorophytes</taxon>
        <taxon>Trebouxiophyceae</taxon>
        <taxon>Trebouxiales</taxon>
        <taxon>Trebouxiaceae</taxon>
        <taxon>Symbiochloris</taxon>
    </lineage>
</organism>
<gene>
    <name evidence="2" type="primary">rpl32</name>
</gene>
<dbReference type="GO" id="GO:0015934">
    <property type="term" value="C:large ribosomal subunit"/>
    <property type="evidence" value="ECO:0007669"/>
    <property type="project" value="InterPro"/>
</dbReference>
<dbReference type="GO" id="GO:0006412">
    <property type="term" value="P:translation"/>
    <property type="evidence" value="ECO:0007669"/>
    <property type="project" value="InterPro"/>
</dbReference>
<evidence type="ECO:0000313" key="2">
    <source>
        <dbReference type="EMBL" id="AIT93355.1"/>
    </source>
</evidence>
<dbReference type="GeneID" id="31078268"/>
<name>A0A097KJN6_9CHLO</name>
<evidence type="ECO:0000256" key="1">
    <source>
        <dbReference type="SAM" id="MobiDB-lite"/>
    </source>
</evidence>
<protein>
    <submittedName>
        <fullName evidence="2">Ribosomal protein L32</fullName>
    </submittedName>
</protein>
<proteinExistence type="predicted"/>
<dbReference type="EMBL" id="KM462860">
    <property type="protein sequence ID" value="AIT93355.1"/>
    <property type="molecule type" value="Genomic_DNA"/>
</dbReference>
<keyword evidence="2" id="KW-0689">Ribosomal protein</keyword>
<sequence length="51" mass="5886">MAVPKKRRSKSKKRLKKQCWRKKAEMQAKIAYSLYKSVAKEKSATGSILSE</sequence>
<keyword evidence="2" id="KW-0150">Chloroplast</keyword>
<feature type="region of interest" description="Disordered" evidence="1">
    <location>
        <begin position="1"/>
        <end position="20"/>
    </location>
</feature>
<dbReference type="GO" id="GO:0003735">
    <property type="term" value="F:structural constituent of ribosome"/>
    <property type="evidence" value="ECO:0007669"/>
    <property type="project" value="InterPro"/>
</dbReference>
<geneLocation type="chloroplast" evidence="2"/>
<keyword evidence="2" id="KW-0687">Ribonucleoprotein</keyword>